<feature type="transmembrane region" description="Helical" evidence="8">
    <location>
        <begin position="360"/>
        <end position="380"/>
    </location>
</feature>
<organism evidence="10 11">
    <name type="scientific">Catenulispora yoronensis</name>
    <dbReference type="NCBI Taxonomy" id="450799"/>
    <lineage>
        <taxon>Bacteria</taxon>
        <taxon>Bacillati</taxon>
        <taxon>Actinomycetota</taxon>
        <taxon>Actinomycetes</taxon>
        <taxon>Catenulisporales</taxon>
        <taxon>Catenulisporaceae</taxon>
        <taxon>Catenulispora</taxon>
    </lineage>
</organism>
<evidence type="ECO:0000256" key="2">
    <source>
        <dbReference type="ARBA" id="ARBA00022448"/>
    </source>
</evidence>
<evidence type="ECO:0000313" key="10">
    <source>
        <dbReference type="EMBL" id="GAA2044019.1"/>
    </source>
</evidence>
<keyword evidence="3" id="KW-1003">Cell membrane</keyword>
<feature type="transmembrane region" description="Helical" evidence="8">
    <location>
        <begin position="455"/>
        <end position="475"/>
    </location>
</feature>
<keyword evidence="2" id="KW-0813">Transport</keyword>
<feature type="transmembrane region" description="Helical" evidence="8">
    <location>
        <begin position="147"/>
        <end position="166"/>
    </location>
</feature>
<name>A0ABP5GDM6_9ACTN</name>
<feature type="transmembrane region" description="Helical" evidence="8">
    <location>
        <begin position="412"/>
        <end position="434"/>
    </location>
</feature>
<reference evidence="11" key="1">
    <citation type="journal article" date="2019" name="Int. J. Syst. Evol. Microbiol.">
        <title>The Global Catalogue of Microorganisms (GCM) 10K type strain sequencing project: providing services to taxonomists for standard genome sequencing and annotation.</title>
        <authorList>
            <consortium name="The Broad Institute Genomics Platform"/>
            <consortium name="The Broad Institute Genome Sequencing Center for Infectious Disease"/>
            <person name="Wu L."/>
            <person name="Ma J."/>
        </authorList>
    </citation>
    <scope>NUCLEOTIDE SEQUENCE [LARGE SCALE GENOMIC DNA]</scope>
    <source>
        <strain evidence="11">JCM 16014</strain>
    </source>
</reference>
<dbReference type="PANTHER" id="PTHR23513:SF6">
    <property type="entry name" value="MAJOR FACILITATOR SUPERFAMILY ASSOCIATED DOMAIN-CONTAINING PROTEIN"/>
    <property type="match status" value="1"/>
</dbReference>
<evidence type="ECO:0000313" key="11">
    <source>
        <dbReference type="Proteomes" id="UP001500751"/>
    </source>
</evidence>
<evidence type="ECO:0000256" key="8">
    <source>
        <dbReference type="SAM" id="Phobius"/>
    </source>
</evidence>
<feature type="transmembrane region" description="Helical" evidence="8">
    <location>
        <begin position="389"/>
        <end position="406"/>
    </location>
</feature>
<comment type="caution">
    <text evidence="10">The sequence shown here is derived from an EMBL/GenBank/DDBJ whole genome shotgun (WGS) entry which is preliminary data.</text>
</comment>
<feature type="transmembrane region" description="Helical" evidence="8">
    <location>
        <begin position="324"/>
        <end position="348"/>
    </location>
</feature>
<keyword evidence="6 8" id="KW-0472">Membrane</keyword>
<feature type="compositionally biased region" description="Low complexity" evidence="7">
    <location>
        <begin position="13"/>
        <end position="37"/>
    </location>
</feature>
<dbReference type="EMBL" id="BAAAQN010000036">
    <property type="protein sequence ID" value="GAA2044019.1"/>
    <property type="molecule type" value="Genomic_DNA"/>
</dbReference>
<dbReference type="SUPFAM" id="SSF103473">
    <property type="entry name" value="MFS general substrate transporter"/>
    <property type="match status" value="1"/>
</dbReference>
<dbReference type="RefSeq" id="WP_344668492.1">
    <property type="nucleotide sequence ID" value="NZ_BAAAQN010000036.1"/>
</dbReference>
<dbReference type="InterPro" id="IPR020846">
    <property type="entry name" value="MFS_dom"/>
</dbReference>
<feature type="domain" description="Major facilitator superfamily (MFS) profile" evidence="9">
    <location>
        <begin position="321"/>
        <end position="521"/>
    </location>
</feature>
<evidence type="ECO:0000256" key="5">
    <source>
        <dbReference type="ARBA" id="ARBA00022989"/>
    </source>
</evidence>
<evidence type="ECO:0000256" key="7">
    <source>
        <dbReference type="SAM" id="MobiDB-lite"/>
    </source>
</evidence>
<feature type="transmembrane region" description="Helical" evidence="8">
    <location>
        <begin position="120"/>
        <end position="141"/>
    </location>
</feature>
<evidence type="ECO:0000256" key="6">
    <source>
        <dbReference type="ARBA" id="ARBA00023136"/>
    </source>
</evidence>
<keyword evidence="5 8" id="KW-1133">Transmembrane helix</keyword>
<feature type="region of interest" description="Disordered" evidence="7">
    <location>
        <begin position="1"/>
        <end position="37"/>
    </location>
</feature>
<dbReference type="PROSITE" id="PS50850">
    <property type="entry name" value="MFS"/>
    <property type="match status" value="1"/>
</dbReference>
<keyword evidence="11" id="KW-1185">Reference proteome</keyword>
<gene>
    <name evidence="10" type="ORF">GCM10009839_54350</name>
</gene>
<proteinExistence type="predicted"/>
<dbReference type="Gene3D" id="1.20.1250.20">
    <property type="entry name" value="MFS general substrate transporter like domains"/>
    <property type="match status" value="1"/>
</dbReference>
<dbReference type="InterPro" id="IPR010290">
    <property type="entry name" value="TM_effector"/>
</dbReference>
<evidence type="ECO:0000259" key="9">
    <source>
        <dbReference type="PROSITE" id="PS50850"/>
    </source>
</evidence>
<protein>
    <submittedName>
        <fullName evidence="10">MFS transporter</fullName>
    </submittedName>
</protein>
<feature type="transmembrane region" description="Helical" evidence="8">
    <location>
        <begin position="481"/>
        <end position="497"/>
    </location>
</feature>
<accession>A0ABP5GDM6</accession>
<comment type="subcellular location">
    <subcellularLocation>
        <location evidence="1">Cell membrane</location>
        <topology evidence="1">Multi-pass membrane protein</topology>
    </subcellularLocation>
</comment>
<dbReference type="Pfam" id="PF05977">
    <property type="entry name" value="MFS_3"/>
    <property type="match status" value="1"/>
</dbReference>
<keyword evidence="4 8" id="KW-0812">Transmembrane</keyword>
<sequence>MRAQPPSTRSAGDEAASAGPAAGPAGNSGSLVAAGSGAAATTAAAADSFAAKPVAVGGGSGASGPRIAEPAAAGSESAASGSLTAGQVTADSASPPPPTPRRRGGLFWHRDFRRLWIGETVSQFGTQVSILAMPLVAVVTLKSGAGVVGVLVAMEFAAFLLVGLPAGAWVDRWRRRPVMIAADVVRFALLASVPVAAWAGVLTIWQLYAVALFQGVATVFFDVAYQSYLPSLLGSGELVEGNSKLQGSASVAQTAGPGFAGYLVQALTAPTAVAVNALGFLASAVGIGAIRKAEPTPERPEHPRLRAEIVEGLRVVLRHPILRVLAAATAAANFLTAVFAAVIVVFLVHDVGVTPGSIGLLLSAGSVGGLVGALTTSAMIRRIGHARTVWLPLLVGCPLGMVLPLTHRGWSLALFVVGWFGFSFAITVYNIAAVSLRQQLCERSLLGRMNATMRFLSWGVMPFGALLGGFLGDALGSRDTLWLTQVGYLVVPLLLLMSPMRGRLPERDEESPTLAAAASRV</sequence>
<feature type="region of interest" description="Disordered" evidence="7">
    <location>
        <begin position="54"/>
        <end position="105"/>
    </location>
</feature>
<evidence type="ECO:0000256" key="3">
    <source>
        <dbReference type="ARBA" id="ARBA00022475"/>
    </source>
</evidence>
<dbReference type="InterPro" id="IPR036259">
    <property type="entry name" value="MFS_trans_sf"/>
</dbReference>
<feature type="compositionally biased region" description="Low complexity" evidence="7">
    <location>
        <begin position="63"/>
        <end position="82"/>
    </location>
</feature>
<evidence type="ECO:0000256" key="4">
    <source>
        <dbReference type="ARBA" id="ARBA00022692"/>
    </source>
</evidence>
<dbReference type="PANTHER" id="PTHR23513">
    <property type="entry name" value="INTEGRAL MEMBRANE EFFLUX PROTEIN-RELATED"/>
    <property type="match status" value="1"/>
</dbReference>
<dbReference type="CDD" id="cd06173">
    <property type="entry name" value="MFS_MefA_like"/>
    <property type="match status" value="1"/>
</dbReference>
<dbReference type="Proteomes" id="UP001500751">
    <property type="component" value="Unassembled WGS sequence"/>
</dbReference>
<evidence type="ECO:0000256" key="1">
    <source>
        <dbReference type="ARBA" id="ARBA00004651"/>
    </source>
</evidence>
<feature type="compositionally biased region" description="Polar residues" evidence="7">
    <location>
        <begin position="83"/>
        <end position="92"/>
    </location>
</feature>